<proteinExistence type="inferred from homology"/>
<dbReference type="InterPro" id="IPR020618">
    <property type="entry name" value="Adenyl_kinase_AK6"/>
</dbReference>
<comment type="caution">
    <text evidence="11">The sequence shown here is derived from an EMBL/GenBank/DDBJ whole genome shotgun (WGS) entry which is preliminary data.</text>
</comment>
<dbReference type="PANTHER" id="PTHR12595:SF0">
    <property type="entry name" value="ADENYLATE KINASE ISOENZYME 6"/>
    <property type="match status" value="1"/>
</dbReference>
<keyword evidence="12" id="KW-1185">Reference proteome</keyword>
<dbReference type="HAMAP" id="MF_00039">
    <property type="entry name" value="Adenylate_kinase_AK6"/>
    <property type="match status" value="1"/>
</dbReference>
<comment type="caution">
    <text evidence="10">Lacks conserved residue(s) required for the propagation of feature annotation.</text>
</comment>
<dbReference type="GO" id="GO:0005737">
    <property type="term" value="C:cytoplasm"/>
    <property type="evidence" value="ECO:0007669"/>
    <property type="project" value="UniProtKB-SubCell"/>
</dbReference>
<evidence type="ECO:0000256" key="2">
    <source>
        <dbReference type="ARBA" id="ARBA00022490"/>
    </source>
</evidence>
<dbReference type="GO" id="GO:0005524">
    <property type="term" value="F:ATP binding"/>
    <property type="evidence" value="ECO:0007669"/>
    <property type="project" value="UniProtKB-KW"/>
</dbReference>
<dbReference type="AlphaFoldDB" id="A0A6A0A7D3"/>
<comment type="subcellular location">
    <subcellularLocation>
        <location evidence="10">Cytoplasm</location>
    </subcellularLocation>
    <subcellularLocation>
        <location evidence="10">Nucleus</location>
    </subcellularLocation>
</comment>
<dbReference type="GO" id="GO:0016887">
    <property type="term" value="F:ATP hydrolysis activity"/>
    <property type="evidence" value="ECO:0007669"/>
    <property type="project" value="UniProtKB-UniRule"/>
</dbReference>
<evidence type="ECO:0000256" key="4">
    <source>
        <dbReference type="ARBA" id="ARBA00022552"/>
    </source>
</evidence>
<name>A0A6A0A7D3_HAELA</name>
<dbReference type="Pfam" id="PF13238">
    <property type="entry name" value="AAA_18"/>
    <property type="match status" value="1"/>
</dbReference>
<dbReference type="GO" id="GO:0004017">
    <property type="term" value="F:AMP kinase activity"/>
    <property type="evidence" value="ECO:0007669"/>
    <property type="project" value="UniProtKB-UniRule"/>
</dbReference>
<comment type="subunit">
    <text evidence="10">Interacts with small ribosomal subunit protein uS11. Not a structural component of 43S pre-ribosomes, but transiently interacts with them by binding to uS11.</text>
</comment>
<dbReference type="PANTHER" id="PTHR12595">
    <property type="entry name" value="POS9-ACTIVATING FACTOR FAP7-RELATED"/>
    <property type="match status" value="1"/>
</dbReference>
<feature type="binding site" evidence="10">
    <location>
        <position position="19"/>
    </location>
    <ligand>
        <name>ATP</name>
        <dbReference type="ChEBI" id="CHEBI:30616"/>
    </ligand>
</feature>
<accession>A0A6A0A7D3</accession>
<gene>
    <name evidence="11" type="ORF">HaLaN_26872</name>
</gene>
<evidence type="ECO:0000256" key="1">
    <source>
        <dbReference type="ARBA" id="ARBA00000582"/>
    </source>
</evidence>
<comment type="catalytic activity">
    <reaction evidence="1 10">
        <text>AMP + ATP = 2 ADP</text>
        <dbReference type="Rhea" id="RHEA:12973"/>
        <dbReference type="ChEBI" id="CHEBI:30616"/>
        <dbReference type="ChEBI" id="CHEBI:456215"/>
        <dbReference type="ChEBI" id="CHEBI:456216"/>
        <dbReference type="EC" id="2.7.4.3"/>
    </reaction>
</comment>
<dbReference type="SUPFAM" id="SSF52540">
    <property type="entry name" value="P-loop containing nucleoside triphosphate hydrolases"/>
    <property type="match status" value="1"/>
</dbReference>
<feature type="binding site" evidence="10">
    <location>
        <position position="20"/>
    </location>
    <ligand>
        <name>ATP</name>
        <dbReference type="ChEBI" id="CHEBI:30616"/>
    </ligand>
</feature>
<dbReference type="Gene3D" id="3.40.50.300">
    <property type="entry name" value="P-loop containing nucleotide triphosphate hydrolases"/>
    <property type="match status" value="1"/>
</dbReference>
<dbReference type="GO" id="GO:0005634">
    <property type="term" value="C:nucleus"/>
    <property type="evidence" value="ECO:0007669"/>
    <property type="project" value="UniProtKB-SubCell"/>
</dbReference>
<dbReference type="EC" id="2.7.4.3" evidence="10"/>
<comment type="similarity">
    <text evidence="10">Belongs to the adenylate kinase family. AK6 subfamily.</text>
</comment>
<keyword evidence="8 10" id="KW-0067">ATP-binding</keyword>
<evidence type="ECO:0000256" key="7">
    <source>
        <dbReference type="ARBA" id="ARBA00022777"/>
    </source>
</evidence>
<dbReference type="FunFam" id="3.40.50.300:FF:000372">
    <property type="entry name" value="Adenylate kinase isoenzyme 6 homolog"/>
    <property type="match status" value="1"/>
</dbReference>
<evidence type="ECO:0000256" key="3">
    <source>
        <dbReference type="ARBA" id="ARBA00022517"/>
    </source>
</evidence>
<evidence type="ECO:0000313" key="11">
    <source>
        <dbReference type="EMBL" id="GFH28392.1"/>
    </source>
</evidence>
<keyword evidence="9 10" id="KW-0539">Nucleus</keyword>
<evidence type="ECO:0000256" key="8">
    <source>
        <dbReference type="ARBA" id="ARBA00022840"/>
    </source>
</evidence>
<feature type="region of interest" description="LID" evidence="10">
    <location>
        <begin position="111"/>
        <end position="121"/>
    </location>
</feature>
<dbReference type="EMBL" id="BLLF01003856">
    <property type="protein sequence ID" value="GFH28392.1"/>
    <property type="molecule type" value="Genomic_DNA"/>
</dbReference>
<evidence type="ECO:0000256" key="9">
    <source>
        <dbReference type="ARBA" id="ARBA00023242"/>
    </source>
</evidence>
<evidence type="ECO:0000256" key="10">
    <source>
        <dbReference type="HAMAP-Rule" id="MF_03173"/>
    </source>
</evidence>
<dbReference type="GO" id="GO:0006364">
    <property type="term" value="P:rRNA processing"/>
    <property type="evidence" value="ECO:0007669"/>
    <property type="project" value="UniProtKB-KW"/>
</dbReference>
<dbReference type="InterPro" id="IPR027417">
    <property type="entry name" value="P-loop_NTPase"/>
</dbReference>
<feature type="region of interest" description="NMPbind" evidence="10">
    <location>
        <begin position="36"/>
        <end position="59"/>
    </location>
</feature>
<evidence type="ECO:0000313" key="12">
    <source>
        <dbReference type="Proteomes" id="UP000485058"/>
    </source>
</evidence>
<keyword evidence="3 10" id="KW-0690">Ribosome biogenesis</keyword>
<keyword evidence="6 10" id="KW-0547">Nucleotide-binding</keyword>
<keyword evidence="5 10" id="KW-0808">Transferase</keyword>
<comment type="function">
    <text evidence="10">Broad-specificity nucleoside monophosphate (NMP) kinase that catalyzes the reversible transfer of the terminal phosphate group between nucleoside triphosphates and monophosphates. Has also ATPase activity. Involved in the late cytoplasmic maturation steps of the 40S ribosomal particles, specifically 18S rRNA maturation. While NMP activity is not required for ribosome maturation, ATPase activity is. Associates transiently with small ribosomal subunit protein uS11. ATP hydrolysis breaks the interaction with uS11. May temporarily remove uS11 from the ribosome to enable a conformational change of the ribosomal RNA that is needed for the final maturation step of the small ribosomal subunit. Its NMP activity may have a role in nuclear energy homeostasis.</text>
</comment>
<protein>
    <recommendedName>
        <fullName evidence="10">Adenylate kinase isoenzyme 6 homolog</fullName>
        <shortName evidence="10">AK6</shortName>
        <ecNumber evidence="10">2.7.4.3</ecNumber>
    </recommendedName>
    <alternativeName>
        <fullName evidence="10">Dual activity adenylate kinase/ATPase</fullName>
        <shortName evidence="10">AK/ATPase</shortName>
    </alternativeName>
</protein>
<feature type="binding site" evidence="10">
    <location>
        <position position="16"/>
    </location>
    <ligand>
        <name>ATP</name>
        <dbReference type="ChEBI" id="CHEBI:30616"/>
    </ligand>
</feature>
<feature type="binding site" evidence="10">
    <location>
        <position position="112"/>
    </location>
    <ligand>
        <name>ATP</name>
        <dbReference type="ChEBI" id="CHEBI:30616"/>
    </ligand>
</feature>
<evidence type="ECO:0000256" key="5">
    <source>
        <dbReference type="ARBA" id="ARBA00022679"/>
    </source>
</evidence>
<sequence length="174" mass="19403">MTDRANPNILITGTPGTGKTSTAAQVAALSGLKHICVGDWVKEHSLHSGWDEEHQCYLLDEDKVCDALEDLASEGGCIVDHHGCDFFPERWFDLVVVLQTDNTLLYDRLAARGYGPSKVQENVQCEIMMVVLEEARDSYREEVVQALRSDTAEQLEANVSQLVAWIKQFQAQHA</sequence>
<organism evidence="11 12">
    <name type="scientific">Haematococcus lacustris</name>
    <name type="common">Green alga</name>
    <name type="synonym">Haematococcus pluvialis</name>
    <dbReference type="NCBI Taxonomy" id="44745"/>
    <lineage>
        <taxon>Eukaryota</taxon>
        <taxon>Viridiplantae</taxon>
        <taxon>Chlorophyta</taxon>
        <taxon>core chlorophytes</taxon>
        <taxon>Chlorophyceae</taxon>
        <taxon>CS clade</taxon>
        <taxon>Chlamydomonadales</taxon>
        <taxon>Haematococcaceae</taxon>
        <taxon>Haematococcus</taxon>
    </lineage>
</organism>
<feature type="binding site" evidence="10">
    <location>
        <position position="21"/>
    </location>
    <ligand>
        <name>ATP</name>
        <dbReference type="ChEBI" id="CHEBI:30616"/>
    </ligand>
</feature>
<keyword evidence="7 10" id="KW-0418">Kinase</keyword>
<comment type="catalytic activity">
    <reaction evidence="10">
        <text>ATP + H2O = ADP + phosphate + H(+)</text>
        <dbReference type="Rhea" id="RHEA:13065"/>
        <dbReference type="ChEBI" id="CHEBI:15377"/>
        <dbReference type="ChEBI" id="CHEBI:15378"/>
        <dbReference type="ChEBI" id="CHEBI:30616"/>
        <dbReference type="ChEBI" id="CHEBI:43474"/>
        <dbReference type="ChEBI" id="CHEBI:456216"/>
    </reaction>
</comment>
<dbReference type="Proteomes" id="UP000485058">
    <property type="component" value="Unassembled WGS sequence"/>
</dbReference>
<feature type="binding site" evidence="10">
    <location>
        <position position="18"/>
    </location>
    <ligand>
        <name>ATP</name>
        <dbReference type="ChEBI" id="CHEBI:30616"/>
    </ligand>
</feature>
<evidence type="ECO:0000256" key="6">
    <source>
        <dbReference type="ARBA" id="ARBA00022741"/>
    </source>
</evidence>
<keyword evidence="4 10" id="KW-0698">rRNA processing</keyword>
<reference evidence="11 12" key="1">
    <citation type="submission" date="2020-02" db="EMBL/GenBank/DDBJ databases">
        <title>Draft genome sequence of Haematococcus lacustris strain NIES-144.</title>
        <authorList>
            <person name="Morimoto D."/>
            <person name="Nakagawa S."/>
            <person name="Yoshida T."/>
            <person name="Sawayama S."/>
        </authorList>
    </citation>
    <scope>NUCLEOTIDE SEQUENCE [LARGE SCALE GENOMIC DNA]</scope>
    <source>
        <strain evidence="11 12">NIES-144</strain>
    </source>
</reference>
<keyword evidence="2 10" id="KW-0963">Cytoplasm</keyword>
<dbReference type="GO" id="GO:0042274">
    <property type="term" value="P:ribosomal small subunit biogenesis"/>
    <property type="evidence" value="ECO:0007669"/>
    <property type="project" value="UniProtKB-UniRule"/>
</dbReference>